<comment type="function">
    <text evidence="9 10">Fluoride-specific ion channel. Important for reducing fluoride concentration in the cell, thus reducing its toxicity.</text>
</comment>
<proteinExistence type="inferred from homology"/>
<gene>
    <name evidence="10" type="primary">fluC</name>
    <name evidence="10" type="synonym">crcB</name>
    <name evidence="11" type="ORF">DFP98_103100</name>
</gene>
<reference evidence="11 12" key="1">
    <citation type="submission" date="2018-07" db="EMBL/GenBank/DDBJ databases">
        <title>Genomic Encyclopedia of Type Strains, Phase III (KMG-III): the genomes of soil and plant-associated and newly described type strains.</title>
        <authorList>
            <person name="Whitman W."/>
        </authorList>
    </citation>
    <scope>NUCLEOTIDE SEQUENCE [LARGE SCALE GENOMIC DNA]</scope>
    <source>
        <strain evidence="11 12">CECT 7287</strain>
    </source>
</reference>
<evidence type="ECO:0000256" key="6">
    <source>
        <dbReference type="ARBA" id="ARBA00023303"/>
    </source>
</evidence>
<comment type="catalytic activity">
    <reaction evidence="8">
        <text>fluoride(in) = fluoride(out)</text>
        <dbReference type="Rhea" id="RHEA:76159"/>
        <dbReference type="ChEBI" id="CHEBI:17051"/>
    </reaction>
    <physiologicalReaction direction="left-to-right" evidence="8">
        <dbReference type="Rhea" id="RHEA:76160"/>
    </physiologicalReaction>
</comment>
<keyword evidence="2 10" id="KW-1003">Cell membrane</keyword>
<dbReference type="InterPro" id="IPR003691">
    <property type="entry name" value="FluC"/>
</dbReference>
<dbReference type="OrthoDB" id="9815830at2"/>
<evidence type="ECO:0000256" key="5">
    <source>
        <dbReference type="ARBA" id="ARBA00023136"/>
    </source>
</evidence>
<dbReference type="PANTHER" id="PTHR28259">
    <property type="entry name" value="FLUORIDE EXPORT PROTEIN 1-RELATED"/>
    <property type="match status" value="1"/>
</dbReference>
<keyword evidence="3 10" id="KW-0812">Transmembrane</keyword>
<sequence>MRIALGVALAGCLGALARYGIGFLFPVSAASDAFPWATTLINLSGSLLLGLLTGWLTDKPALAWAGDLLGTGFLGAYTTFSAFNGQLWLMLEQHAYAIAAAYVFISAAAGWALAALGLSLGTAKGKRGARRV</sequence>
<evidence type="ECO:0000256" key="1">
    <source>
        <dbReference type="ARBA" id="ARBA00004651"/>
    </source>
</evidence>
<organism evidence="11 12">
    <name type="scientific">Cohnella phaseoli</name>
    <dbReference type="NCBI Taxonomy" id="456490"/>
    <lineage>
        <taxon>Bacteria</taxon>
        <taxon>Bacillati</taxon>
        <taxon>Bacillota</taxon>
        <taxon>Bacilli</taxon>
        <taxon>Bacillales</taxon>
        <taxon>Paenibacillaceae</taxon>
        <taxon>Cohnella</taxon>
    </lineage>
</organism>
<protein>
    <recommendedName>
        <fullName evidence="10">Fluoride-specific ion channel FluC</fullName>
    </recommendedName>
</protein>
<dbReference type="HAMAP" id="MF_00454">
    <property type="entry name" value="FluC"/>
    <property type="match status" value="1"/>
</dbReference>
<evidence type="ECO:0000313" key="12">
    <source>
        <dbReference type="Proteomes" id="UP000256977"/>
    </source>
</evidence>
<dbReference type="GO" id="GO:0046872">
    <property type="term" value="F:metal ion binding"/>
    <property type="evidence" value="ECO:0007669"/>
    <property type="project" value="UniProtKB-KW"/>
</dbReference>
<evidence type="ECO:0000256" key="10">
    <source>
        <dbReference type="HAMAP-Rule" id="MF_00454"/>
    </source>
</evidence>
<feature type="binding site" evidence="10">
    <location>
        <position position="78"/>
    </location>
    <ligand>
        <name>Na(+)</name>
        <dbReference type="ChEBI" id="CHEBI:29101"/>
        <note>structural</note>
    </ligand>
</feature>
<comment type="caution">
    <text evidence="11">The sequence shown here is derived from an EMBL/GenBank/DDBJ whole genome shotgun (WGS) entry which is preliminary data.</text>
</comment>
<keyword evidence="10" id="KW-0479">Metal-binding</keyword>
<dbReference type="EMBL" id="QRDZ01000003">
    <property type="protein sequence ID" value="RED86247.1"/>
    <property type="molecule type" value="Genomic_DNA"/>
</dbReference>
<dbReference type="Pfam" id="PF02537">
    <property type="entry name" value="CRCB"/>
    <property type="match status" value="1"/>
</dbReference>
<keyword evidence="5 10" id="KW-0472">Membrane</keyword>
<evidence type="ECO:0000256" key="4">
    <source>
        <dbReference type="ARBA" id="ARBA00022989"/>
    </source>
</evidence>
<feature type="binding site" evidence="10">
    <location>
        <position position="75"/>
    </location>
    <ligand>
        <name>Na(+)</name>
        <dbReference type="ChEBI" id="CHEBI:29101"/>
        <note>structural</note>
    </ligand>
</feature>
<dbReference type="RefSeq" id="WP_116059387.1">
    <property type="nucleotide sequence ID" value="NZ_QRDZ01000003.1"/>
</dbReference>
<dbReference type="PANTHER" id="PTHR28259:SF1">
    <property type="entry name" value="FLUORIDE EXPORT PROTEIN 1-RELATED"/>
    <property type="match status" value="1"/>
</dbReference>
<dbReference type="GO" id="GO:0140114">
    <property type="term" value="P:cellular detoxification of fluoride"/>
    <property type="evidence" value="ECO:0007669"/>
    <property type="project" value="UniProtKB-UniRule"/>
</dbReference>
<comment type="subcellular location">
    <subcellularLocation>
        <location evidence="1 10">Cell membrane</location>
        <topology evidence="1 10">Multi-pass membrane protein</topology>
    </subcellularLocation>
</comment>
<evidence type="ECO:0000313" key="11">
    <source>
        <dbReference type="EMBL" id="RED86247.1"/>
    </source>
</evidence>
<feature type="transmembrane region" description="Helical" evidence="10">
    <location>
        <begin position="95"/>
        <end position="121"/>
    </location>
</feature>
<comment type="activity regulation">
    <text evidence="10">Na(+) is not transported, but it plays an essential structural role and its presence is essential for fluoride channel function.</text>
</comment>
<dbReference type="GO" id="GO:0005886">
    <property type="term" value="C:plasma membrane"/>
    <property type="evidence" value="ECO:0007669"/>
    <property type="project" value="UniProtKB-SubCell"/>
</dbReference>
<evidence type="ECO:0000256" key="7">
    <source>
        <dbReference type="ARBA" id="ARBA00035120"/>
    </source>
</evidence>
<accession>A0A3D9KJB6</accession>
<comment type="similarity">
    <text evidence="7 10">Belongs to the fluoride channel Fluc/FEX (TC 1.A.43) family.</text>
</comment>
<evidence type="ECO:0000256" key="8">
    <source>
        <dbReference type="ARBA" id="ARBA00035585"/>
    </source>
</evidence>
<name>A0A3D9KJB6_9BACL</name>
<evidence type="ECO:0000256" key="2">
    <source>
        <dbReference type="ARBA" id="ARBA00022475"/>
    </source>
</evidence>
<evidence type="ECO:0000256" key="3">
    <source>
        <dbReference type="ARBA" id="ARBA00022692"/>
    </source>
</evidence>
<dbReference type="Proteomes" id="UP000256977">
    <property type="component" value="Unassembled WGS sequence"/>
</dbReference>
<keyword evidence="10" id="KW-0813">Transport</keyword>
<feature type="transmembrane region" description="Helical" evidence="10">
    <location>
        <begin position="33"/>
        <end position="56"/>
    </location>
</feature>
<feature type="transmembrane region" description="Helical" evidence="10">
    <location>
        <begin position="68"/>
        <end position="89"/>
    </location>
</feature>
<evidence type="ECO:0000256" key="9">
    <source>
        <dbReference type="ARBA" id="ARBA00049940"/>
    </source>
</evidence>
<dbReference type="AlphaFoldDB" id="A0A3D9KJB6"/>
<keyword evidence="6 10" id="KW-0407">Ion channel</keyword>
<keyword evidence="10" id="KW-0915">Sodium</keyword>
<keyword evidence="10" id="KW-0406">Ion transport</keyword>
<keyword evidence="12" id="KW-1185">Reference proteome</keyword>
<dbReference type="GO" id="GO:0062054">
    <property type="term" value="F:fluoride channel activity"/>
    <property type="evidence" value="ECO:0007669"/>
    <property type="project" value="UniProtKB-UniRule"/>
</dbReference>
<keyword evidence="4 10" id="KW-1133">Transmembrane helix</keyword>